<evidence type="ECO:0000256" key="6">
    <source>
        <dbReference type="ARBA" id="ARBA00014007"/>
    </source>
</evidence>
<evidence type="ECO:0000256" key="1">
    <source>
        <dbReference type="ARBA" id="ARBA00001713"/>
    </source>
</evidence>
<dbReference type="InterPro" id="IPR036569">
    <property type="entry name" value="RpiB_LacA_LacB_sf"/>
</dbReference>
<comment type="pathway">
    <text evidence="2">Carbohydrate degradation; pentose phosphate pathway; D-ribose 5-phosphate from D-ribulose 5-phosphate (non-oxidative stage): step 1/1.</text>
</comment>
<evidence type="ECO:0000256" key="8">
    <source>
        <dbReference type="ARBA" id="ARBA00032117"/>
    </source>
</evidence>
<comment type="similarity">
    <text evidence="3">Belongs to the LacAB/RpiB family.</text>
</comment>
<dbReference type="EC" id="5.3.1.6" evidence="5"/>
<keyword evidence="11" id="KW-1185">Reference proteome</keyword>
<dbReference type="Pfam" id="PF02502">
    <property type="entry name" value="LacAB_rpiB"/>
    <property type="match status" value="1"/>
</dbReference>
<dbReference type="NCBIfam" id="TIGR02133">
    <property type="entry name" value="RPI_actino"/>
    <property type="match status" value="1"/>
</dbReference>
<dbReference type="InterPro" id="IPR003500">
    <property type="entry name" value="RpiB_LacA_LacB"/>
</dbReference>
<dbReference type="NCBIfam" id="NF004051">
    <property type="entry name" value="PRK05571.1"/>
    <property type="match status" value="1"/>
</dbReference>
<evidence type="ECO:0000256" key="5">
    <source>
        <dbReference type="ARBA" id="ARBA00011959"/>
    </source>
</evidence>
<dbReference type="HOGENOM" id="CLU_091396_4_0_11"/>
<evidence type="ECO:0000256" key="4">
    <source>
        <dbReference type="ARBA" id="ARBA00011738"/>
    </source>
</evidence>
<protein>
    <recommendedName>
        <fullName evidence="6">Ribose-5-phosphate isomerase B</fullName>
        <ecNumber evidence="5">5.3.1.6</ecNumber>
    </recommendedName>
    <alternativeName>
        <fullName evidence="8">Phosphoriboisomerase B</fullName>
    </alternativeName>
</protein>
<evidence type="ECO:0000256" key="7">
    <source>
        <dbReference type="ARBA" id="ARBA00023235"/>
    </source>
</evidence>
<dbReference type="EMBL" id="AP012204">
    <property type="protein sequence ID" value="BAK36695.1"/>
    <property type="molecule type" value="Genomic_DNA"/>
</dbReference>
<dbReference type="GO" id="GO:0019316">
    <property type="term" value="P:D-allose catabolic process"/>
    <property type="evidence" value="ECO:0007669"/>
    <property type="project" value="TreeGrafter"/>
</dbReference>
<dbReference type="STRING" id="1032480.MLP_36810"/>
<gene>
    <name evidence="10" type="primary">rpiB</name>
    <name evidence="10" type="ordered locus">MLP_36810</name>
</gene>
<dbReference type="KEGG" id="mph:MLP_36810"/>
<evidence type="ECO:0000256" key="2">
    <source>
        <dbReference type="ARBA" id="ARBA00004988"/>
    </source>
</evidence>
<evidence type="ECO:0000313" key="11">
    <source>
        <dbReference type="Proteomes" id="UP000007947"/>
    </source>
</evidence>
<dbReference type="PANTHER" id="PTHR30345">
    <property type="entry name" value="RIBOSE-5-PHOSPHATE ISOMERASE B"/>
    <property type="match status" value="1"/>
</dbReference>
<sequence>MTPPTGVALLTSPGRPAVGVGPRQRRRLGRAPLNGRVGSTWHTAAMRVHIGTDHAGFELKQHLVSELTAKGYEVVDHGPAEYDPEDDYPVYCLPAAQAVVDDPGSLGIVIGGSGNGEAIAANKVDGVRCALAWSEETAKLGRLHNDANVISVGGRMHTPEEATGFIELFLETAFSGDARHQRRIDLLADYEAGR</sequence>
<feature type="region of interest" description="Disordered" evidence="9">
    <location>
        <begin position="1"/>
        <end position="23"/>
    </location>
</feature>
<keyword evidence="7 10" id="KW-0413">Isomerase</keyword>
<comment type="subunit">
    <text evidence="4">Homodimer.</text>
</comment>
<comment type="catalytic activity">
    <reaction evidence="1">
        <text>aldehydo-D-ribose 5-phosphate = D-ribulose 5-phosphate</text>
        <dbReference type="Rhea" id="RHEA:14657"/>
        <dbReference type="ChEBI" id="CHEBI:58121"/>
        <dbReference type="ChEBI" id="CHEBI:58273"/>
        <dbReference type="EC" id="5.3.1.6"/>
    </reaction>
</comment>
<organism evidence="10 11">
    <name type="scientific">Microlunatus phosphovorus (strain ATCC 700054 / DSM 10555 / JCM 9379 / NBRC 101784 / NCIMB 13414 / VKM Ac-1990 / NM-1)</name>
    <dbReference type="NCBI Taxonomy" id="1032480"/>
    <lineage>
        <taxon>Bacteria</taxon>
        <taxon>Bacillati</taxon>
        <taxon>Actinomycetota</taxon>
        <taxon>Actinomycetes</taxon>
        <taxon>Propionibacteriales</taxon>
        <taxon>Propionibacteriaceae</taxon>
        <taxon>Microlunatus</taxon>
    </lineage>
</organism>
<dbReference type="SUPFAM" id="SSF89623">
    <property type="entry name" value="Ribose/Galactose isomerase RpiB/AlsB"/>
    <property type="match status" value="1"/>
</dbReference>
<reference evidence="10 11" key="1">
    <citation type="submission" date="2011-05" db="EMBL/GenBank/DDBJ databases">
        <title>Whole genome sequence of Microlunatus phosphovorus NM-1.</title>
        <authorList>
            <person name="Hosoyama A."/>
            <person name="Sasaki K."/>
            <person name="Harada T."/>
            <person name="Igarashi R."/>
            <person name="Kawakoshi A."/>
            <person name="Sasagawa M."/>
            <person name="Fukada J."/>
            <person name="Nakamura S."/>
            <person name="Katano Y."/>
            <person name="Hanada S."/>
            <person name="Kamagata Y."/>
            <person name="Nakamura N."/>
            <person name="Yamazaki S."/>
            <person name="Fujita N."/>
        </authorList>
    </citation>
    <scope>NUCLEOTIDE SEQUENCE [LARGE SCALE GENOMIC DNA]</scope>
    <source>
        <strain evidence="11">ATCC 700054 / DSM 10555 / JCM 9379 / NBRC 101784 / NCIMB 13414 / VKM Ac-1990 / NM-1</strain>
    </source>
</reference>
<proteinExistence type="inferred from homology"/>
<dbReference type="Gene3D" id="3.40.1400.10">
    <property type="entry name" value="Sugar-phosphate isomerase, RpiB/LacA/LacB"/>
    <property type="match status" value="1"/>
</dbReference>
<evidence type="ECO:0000256" key="3">
    <source>
        <dbReference type="ARBA" id="ARBA00008754"/>
    </source>
</evidence>
<evidence type="ECO:0000256" key="9">
    <source>
        <dbReference type="SAM" id="MobiDB-lite"/>
    </source>
</evidence>
<dbReference type="NCBIfam" id="TIGR00689">
    <property type="entry name" value="rpiB_lacA_lacB"/>
    <property type="match status" value="1"/>
</dbReference>
<accession>F5XP55</accession>
<dbReference type="AlphaFoldDB" id="F5XP55"/>
<name>F5XP55_MICPN</name>
<dbReference type="InterPro" id="IPR011860">
    <property type="entry name" value="Rib-5-P_Isoase_Actino"/>
</dbReference>
<dbReference type="GO" id="GO:0004751">
    <property type="term" value="F:ribose-5-phosphate isomerase activity"/>
    <property type="evidence" value="ECO:0007669"/>
    <property type="project" value="UniProtKB-EC"/>
</dbReference>
<dbReference type="PANTHER" id="PTHR30345:SF0">
    <property type="entry name" value="DNA DAMAGE-REPAIR_TOLERATION PROTEIN DRT102"/>
    <property type="match status" value="1"/>
</dbReference>
<dbReference type="GO" id="GO:0009052">
    <property type="term" value="P:pentose-phosphate shunt, non-oxidative branch"/>
    <property type="evidence" value="ECO:0007669"/>
    <property type="project" value="TreeGrafter"/>
</dbReference>
<dbReference type="Proteomes" id="UP000007947">
    <property type="component" value="Chromosome"/>
</dbReference>
<dbReference type="eggNOG" id="COG0698">
    <property type="taxonomic scope" value="Bacteria"/>
</dbReference>
<evidence type="ECO:0000313" key="10">
    <source>
        <dbReference type="EMBL" id="BAK36695.1"/>
    </source>
</evidence>